<protein>
    <submittedName>
        <fullName evidence="2">CGNR zinc finger domain-containing protein</fullName>
    </submittedName>
</protein>
<dbReference type="RefSeq" id="WP_205116682.1">
    <property type="nucleotide sequence ID" value="NZ_JAFBCM010000001.1"/>
</dbReference>
<comment type="caution">
    <text evidence="2">The sequence shown here is derived from an EMBL/GenBank/DDBJ whole genome shotgun (WGS) entry which is preliminary data.</text>
</comment>
<dbReference type="PANTHER" id="PTHR35525">
    <property type="entry name" value="BLL6575 PROTEIN"/>
    <property type="match status" value="1"/>
</dbReference>
<keyword evidence="3" id="KW-1185">Reference proteome</keyword>
<organism evidence="2 3">
    <name type="scientific">Tenggerimyces flavus</name>
    <dbReference type="NCBI Taxonomy" id="1708749"/>
    <lineage>
        <taxon>Bacteria</taxon>
        <taxon>Bacillati</taxon>
        <taxon>Actinomycetota</taxon>
        <taxon>Actinomycetes</taxon>
        <taxon>Propionibacteriales</taxon>
        <taxon>Nocardioidaceae</taxon>
        <taxon>Tenggerimyces</taxon>
    </lineage>
</organism>
<dbReference type="InterPro" id="IPR021005">
    <property type="entry name" value="Znf_CGNR"/>
</dbReference>
<name>A0ABV7YJI1_9ACTN</name>
<dbReference type="InterPro" id="IPR023286">
    <property type="entry name" value="ABATE_dom_sf"/>
</dbReference>
<gene>
    <name evidence="2" type="ORF">ACFOUW_32105</name>
</gene>
<evidence type="ECO:0000313" key="3">
    <source>
        <dbReference type="Proteomes" id="UP001595699"/>
    </source>
</evidence>
<dbReference type="InterPro" id="IPR010852">
    <property type="entry name" value="ABATE"/>
</dbReference>
<proteinExistence type="predicted"/>
<reference evidence="3" key="1">
    <citation type="journal article" date="2019" name="Int. J. Syst. Evol. Microbiol.">
        <title>The Global Catalogue of Microorganisms (GCM) 10K type strain sequencing project: providing services to taxonomists for standard genome sequencing and annotation.</title>
        <authorList>
            <consortium name="The Broad Institute Genomics Platform"/>
            <consortium name="The Broad Institute Genome Sequencing Center for Infectious Disease"/>
            <person name="Wu L."/>
            <person name="Ma J."/>
        </authorList>
    </citation>
    <scope>NUCLEOTIDE SEQUENCE [LARGE SCALE GENOMIC DNA]</scope>
    <source>
        <strain evidence="3">CGMCC 4.7241</strain>
    </source>
</reference>
<dbReference type="SUPFAM" id="SSF160904">
    <property type="entry name" value="Jann2411-like"/>
    <property type="match status" value="1"/>
</dbReference>
<dbReference type="EMBL" id="JBHRZH010000041">
    <property type="protein sequence ID" value="MFC3765515.1"/>
    <property type="molecule type" value="Genomic_DNA"/>
</dbReference>
<accession>A0ABV7YJI1</accession>
<evidence type="ECO:0000259" key="1">
    <source>
        <dbReference type="Pfam" id="PF11706"/>
    </source>
</evidence>
<feature type="domain" description="Zinc finger CGNR" evidence="1">
    <location>
        <begin position="110"/>
        <end position="152"/>
    </location>
</feature>
<dbReference type="Gene3D" id="1.10.3300.10">
    <property type="entry name" value="Jann2411-like domain"/>
    <property type="match status" value="1"/>
</dbReference>
<sequence>MSPTAPAPGQLELVRAFVNTHNVERRTDTLTSPWEREVREAIRLALVANHDRTPVPPAVVRVLDEAAERVGLSVRFTADGSFALRPARRSRVGDVLVAMTEAMTDGTWSRLKVCWDDECLWAFYDNSRARTAKWCSMEVCGNRMKQKAWRDRGRS</sequence>
<evidence type="ECO:0000313" key="2">
    <source>
        <dbReference type="EMBL" id="MFC3765515.1"/>
    </source>
</evidence>
<dbReference type="Pfam" id="PF11706">
    <property type="entry name" value="zf-CGNR"/>
    <property type="match status" value="1"/>
</dbReference>
<dbReference type="PANTHER" id="PTHR35525:SF3">
    <property type="entry name" value="BLL6575 PROTEIN"/>
    <property type="match status" value="1"/>
</dbReference>
<dbReference type="Proteomes" id="UP001595699">
    <property type="component" value="Unassembled WGS sequence"/>
</dbReference>